<dbReference type="GeneID" id="55006963"/>
<name>A0A3G2KCX1_9CAUD</name>
<dbReference type="EMBL" id="MH834595">
    <property type="protein sequence ID" value="AYN56864.1"/>
    <property type="molecule type" value="Genomic_DNA"/>
</dbReference>
<dbReference type="KEGG" id="vg:55006963"/>
<organism evidence="1 2">
    <name type="scientific">Arthrobacter phage Andrew</name>
    <dbReference type="NCBI Taxonomy" id="2419946"/>
    <lineage>
        <taxon>Viruses</taxon>
        <taxon>Duplodnaviria</taxon>
        <taxon>Heunggongvirae</taxon>
        <taxon>Uroviricota</taxon>
        <taxon>Caudoviricetes</taxon>
        <taxon>Andrewvirus</taxon>
        <taxon>Andrewvirus andrew</taxon>
    </lineage>
</organism>
<keyword evidence="2" id="KW-1185">Reference proteome</keyword>
<dbReference type="RefSeq" id="YP_009815736.1">
    <property type="nucleotide sequence ID" value="NC_048098.1"/>
</dbReference>
<evidence type="ECO:0000313" key="2">
    <source>
        <dbReference type="Proteomes" id="UP000274668"/>
    </source>
</evidence>
<accession>A0A3G2KCX1</accession>
<evidence type="ECO:0000313" key="1">
    <source>
        <dbReference type="EMBL" id="AYN56864.1"/>
    </source>
</evidence>
<dbReference type="Proteomes" id="UP000274668">
    <property type="component" value="Segment"/>
</dbReference>
<sequence length="195" mass="21051">MDVKREWVDSEARRVAAHVDRSAARLEALAERYVTLRGHLPAGGRRGGGDEPAFHAPAGPRAPLRVDVVDVRQEVALFVRDFLPRVRLALRLPGILRGAGDVVPGLLSMARFLPGVFAADRPLGDEISRGAWDLERRAAWAAGEVPRPFALTEECGGCGLRSLWVVPARMVIRCGNPACSREEPVGPVAVPVTDA</sequence>
<reference evidence="1 2" key="1">
    <citation type="submission" date="2018-09" db="EMBL/GenBank/DDBJ databases">
        <authorList>
            <person name="Rimple P.A."/>
            <person name="Stoner T.H."/>
            <person name="Garlena R.A."/>
            <person name="Russell D.A."/>
            <person name="Pope W.H."/>
            <person name="Jacobs-Sera D."/>
            <person name="Hatfull G.F."/>
        </authorList>
    </citation>
    <scope>NUCLEOTIDE SEQUENCE [LARGE SCALE GENOMIC DNA]</scope>
</reference>
<proteinExistence type="predicted"/>
<protein>
    <submittedName>
        <fullName evidence="1">Uncharacterized protein</fullName>
    </submittedName>
</protein>
<gene>
    <name evidence="1" type="primary">50</name>
    <name evidence="1" type="ORF">PBI_ANDREW_50</name>
</gene>